<dbReference type="PANTHER" id="PTHR12167">
    <property type="entry name" value="C-TYPE NATRIURETIC PEPTIDE"/>
    <property type="match status" value="1"/>
</dbReference>
<dbReference type="Pfam" id="PF00212">
    <property type="entry name" value="ANP"/>
    <property type="match status" value="1"/>
</dbReference>
<reference evidence="12 13" key="1">
    <citation type="submission" date="2019-06" db="EMBL/GenBank/DDBJ databases">
        <title>Draft genomes of female and male turbot (Scophthalmus maximus).</title>
        <authorList>
            <person name="Xu H."/>
            <person name="Xu X.-W."/>
            <person name="Shao C."/>
            <person name="Chen S."/>
        </authorList>
    </citation>
    <scope>NUCLEOTIDE SEQUENCE [LARGE SCALE GENOMIC DNA]</scope>
    <source>
        <strain evidence="12">Ysfricsl-2016a</strain>
        <tissue evidence="12">Blood</tissue>
    </source>
</reference>
<evidence type="ECO:0000256" key="6">
    <source>
        <dbReference type="ARBA" id="ARBA00022702"/>
    </source>
</evidence>
<evidence type="ECO:0000256" key="1">
    <source>
        <dbReference type="ARBA" id="ARBA00002179"/>
    </source>
</evidence>
<evidence type="ECO:0000256" key="3">
    <source>
        <dbReference type="ARBA" id="ARBA00009041"/>
    </source>
</evidence>
<dbReference type="GO" id="GO:0097746">
    <property type="term" value="P:blood vessel diameter maintenance"/>
    <property type="evidence" value="ECO:0007669"/>
    <property type="project" value="UniProtKB-KW"/>
</dbReference>
<dbReference type="PANTHER" id="PTHR12167:SF2">
    <property type="entry name" value="C-TYPE NATRIURETIC PEPTIDE"/>
    <property type="match status" value="1"/>
</dbReference>
<keyword evidence="8 10" id="KW-0838">Vasoactive</keyword>
<evidence type="ECO:0000256" key="11">
    <source>
        <dbReference type="SAM" id="MobiDB-lite"/>
    </source>
</evidence>
<evidence type="ECO:0000256" key="5">
    <source>
        <dbReference type="ARBA" id="ARBA00022685"/>
    </source>
</evidence>
<dbReference type="GO" id="GO:0006182">
    <property type="term" value="P:cGMP biosynthetic process"/>
    <property type="evidence" value="ECO:0007669"/>
    <property type="project" value="TreeGrafter"/>
</dbReference>
<evidence type="ECO:0000256" key="2">
    <source>
        <dbReference type="ARBA" id="ARBA00004613"/>
    </source>
</evidence>
<keyword evidence="5" id="KW-0165">Cleavage on pair of basic residues</keyword>
<evidence type="ECO:0008006" key="14">
    <source>
        <dbReference type="Google" id="ProtNLM"/>
    </source>
</evidence>
<dbReference type="AlphaFoldDB" id="A0A6A4TFL8"/>
<name>A0A6A4TFL8_SCOMX</name>
<keyword evidence="4" id="KW-0964">Secreted</keyword>
<evidence type="ECO:0000313" key="13">
    <source>
        <dbReference type="Proteomes" id="UP000438429"/>
    </source>
</evidence>
<comment type="similarity">
    <text evidence="3 10">Belongs to the natriuretic peptide family.</text>
</comment>
<dbReference type="Proteomes" id="UP000438429">
    <property type="component" value="Unassembled WGS sequence"/>
</dbReference>
<comment type="caution">
    <text evidence="12">The sequence shown here is derived from an EMBL/GenBank/DDBJ whole genome shotgun (WGS) entry which is preliminary data.</text>
</comment>
<dbReference type="PROSITE" id="PS00263">
    <property type="entry name" value="NATRIURETIC_PEPTIDE"/>
    <property type="match status" value="1"/>
</dbReference>
<comment type="subcellular location">
    <subcellularLocation>
        <location evidence="2 10">Secreted</location>
    </subcellularLocation>
</comment>
<dbReference type="InterPro" id="IPR030480">
    <property type="entry name" value="Natr_peptide_CS"/>
</dbReference>
<organism evidence="12 13">
    <name type="scientific">Scophthalmus maximus</name>
    <name type="common">Turbot</name>
    <name type="synonym">Psetta maxima</name>
    <dbReference type="NCBI Taxonomy" id="52904"/>
    <lineage>
        <taxon>Eukaryota</taxon>
        <taxon>Metazoa</taxon>
        <taxon>Chordata</taxon>
        <taxon>Craniata</taxon>
        <taxon>Vertebrata</taxon>
        <taxon>Euteleostomi</taxon>
        <taxon>Actinopterygii</taxon>
        <taxon>Neopterygii</taxon>
        <taxon>Teleostei</taxon>
        <taxon>Neoteleostei</taxon>
        <taxon>Acanthomorphata</taxon>
        <taxon>Carangaria</taxon>
        <taxon>Pleuronectiformes</taxon>
        <taxon>Pleuronectoidei</taxon>
        <taxon>Scophthalmidae</taxon>
        <taxon>Scophthalmus</taxon>
    </lineage>
</organism>
<dbReference type="GO" id="GO:0007168">
    <property type="term" value="P:receptor guanylyl cyclase signaling pathway"/>
    <property type="evidence" value="ECO:0007669"/>
    <property type="project" value="TreeGrafter"/>
</dbReference>
<accession>A0A6A4TFL8</accession>
<comment type="function">
    <text evidence="1">Exhibits natriuretic and vasodepressant activity. Has cGMP-stimulating activity. May help to regulate body fluid homeostasis in a variety of aquatic environments.</text>
</comment>
<dbReference type="EMBL" id="VEVO01000005">
    <property type="protein sequence ID" value="KAF0042014.1"/>
    <property type="molecule type" value="Genomic_DNA"/>
</dbReference>
<dbReference type="SMART" id="SM00183">
    <property type="entry name" value="NAT_PEP"/>
    <property type="match status" value="1"/>
</dbReference>
<evidence type="ECO:0000313" key="12">
    <source>
        <dbReference type="EMBL" id="KAF0042014.1"/>
    </source>
</evidence>
<protein>
    <recommendedName>
        <fullName evidence="14">C-type natriuretic peptide 4</fullName>
    </recommendedName>
</protein>
<dbReference type="InterPro" id="IPR000663">
    <property type="entry name" value="Natr_peptide"/>
</dbReference>
<dbReference type="GO" id="GO:0005576">
    <property type="term" value="C:extracellular region"/>
    <property type="evidence" value="ECO:0007669"/>
    <property type="project" value="UniProtKB-SubCell"/>
</dbReference>
<evidence type="ECO:0000256" key="8">
    <source>
        <dbReference type="ARBA" id="ARBA00022858"/>
    </source>
</evidence>
<sequence length="173" mass="19654">MTQFITGNDLVVQCRSTKQKKNVLLLIDDFVALRARGRDLRSRRNLNTRPVRMNLSYLVACGLMVTLLSVRMGAKPLSQAQQKSLRSLLGEELAEFLESEERERRLDAVRSRIRLLRDVRMDTRARGMWARLLNDQPPPRRHKSGNKKGGSTSRSGCFGHKMDRIGTISGMGC</sequence>
<keyword evidence="7" id="KW-0732">Signal</keyword>
<proteinExistence type="inferred from homology"/>
<keyword evidence="6" id="KW-0372">Hormone</keyword>
<dbReference type="GO" id="GO:0005179">
    <property type="term" value="F:hormone activity"/>
    <property type="evidence" value="ECO:0007669"/>
    <property type="project" value="UniProtKB-KW"/>
</dbReference>
<gene>
    <name evidence="12" type="ORF">F2P81_005546</name>
</gene>
<evidence type="ECO:0000256" key="7">
    <source>
        <dbReference type="ARBA" id="ARBA00022729"/>
    </source>
</evidence>
<dbReference type="PRINTS" id="PR00712">
    <property type="entry name" value="BNATPEPTIDE"/>
</dbReference>
<evidence type="ECO:0000256" key="9">
    <source>
        <dbReference type="ARBA" id="ARBA00023157"/>
    </source>
</evidence>
<evidence type="ECO:0000256" key="4">
    <source>
        <dbReference type="ARBA" id="ARBA00022525"/>
    </source>
</evidence>
<feature type="region of interest" description="Disordered" evidence="11">
    <location>
        <begin position="131"/>
        <end position="163"/>
    </location>
</feature>
<evidence type="ECO:0000256" key="10">
    <source>
        <dbReference type="RuleBase" id="RU003686"/>
    </source>
</evidence>
<keyword evidence="9" id="KW-1015">Disulfide bond</keyword>
<dbReference type="InterPro" id="IPR002408">
    <property type="entry name" value="Natriuretic_peptide_brain"/>
</dbReference>